<reference evidence="1" key="2">
    <citation type="journal article" date="2015" name="Fish Shellfish Immunol.">
        <title>Early steps in the European eel (Anguilla anguilla)-Vibrio vulnificus interaction in the gills: Role of the RtxA13 toxin.</title>
        <authorList>
            <person name="Callol A."/>
            <person name="Pajuelo D."/>
            <person name="Ebbesson L."/>
            <person name="Teles M."/>
            <person name="MacKenzie S."/>
            <person name="Amaro C."/>
        </authorList>
    </citation>
    <scope>NUCLEOTIDE SEQUENCE</scope>
</reference>
<name>A0A0E9WMK2_ANGAN</name>
<proteinExistence type="predicted"/>
<reference evidence="1" key="1">
    <citation type="submission" date="2014-11" db="EMBL/GenBank/DDBJ databases">
        <authorList>
            <person name="Amaro Gonzalez C."/>
        </authorList>
    </citation>
    <scope>NUCLEOTIDE SEQUENCE</scope>
</reference>
<dbReference type="EMBL" id="GBXM01017869">
    <property type="protein sequence ID" value="JAH90708.1"/>
    <property type="molecule type" value="Transcribed_RNA"/>
</dbReference>
<protein>
    <submittedName>
        <fullName evidence="1">Uncharacterized protein</fullName>
    </submittedName>
</protein>
<organism evidence="1">
    <name type="scientific">Anguilla anguilla</name>
    <name type="common">European freshwater eel</name>
    <name type="synonym">Muraena anguilla</name>
    <dbReference type="NCBI Taxonomy" id="7936"/>
    <lineage>
        <taxon>Eukaryota</taxon>
        <taxon>Metazoa</taxon>
        <taxon>Chordata</taxon>
        <taxon>Craniata</taxon>
        <taxon>Vertebrata</taxon>
        <taxon>Euteleostomi</taxon>
        <taxon>Actinopterygii</taxon>
        <taxon>Neopterygii</taxon>
        <taxon>Teleostei</taxon>
        <taxon>Anguilliformes</taxon>
        <taxon>Anguillidae</taxon>
        <taxon>Anguilla</taxon>
    </lineage>
</organism>
<sequence length="39" mass="4454">MADLTGDRINKWVASHICTLPYPPPPYTHTHTHSLTHMI</sequence>
<evidence type="ECO:0000313" key="1">
    <source>
        <dbReference type="EMBL" id="JAH90708.1"/>
    </source>
</evidence>
<accession>A0A0E9WMK2</accession>
<dbReference type="AlphaFoldDB" id="A0A0E9WMK2"/>